<dbReference type="EMBL" id="CP024091">
    <property type="protein sequence ID" value="ATP57584.1"/>
    <property type="molecule type" value="Genomic_DNA"/>
</dbReference>
<name>A0A2D1U7N6_9SPHI</name>
<evidence type="ECO:0000313" key="2">
    <source>
        <dbReference type="Proteomes" id="UP000223749"/>
    </source>
</evidence>
<sequence>MINSAVMINTNLYYTQTEACSILRISLKKFKSIVKNNRLPVYRSDETSNTYVKKTDFLNAILSGK</sequence>
<evidence type="ECO:0000313" key="1">
    <source>
        <dbReference type="EMBL" id="ATP57584.1"/>
    </source>
</evidence>
<reference evidence="1 2" key="1">
    <citation type="submission" date="2017-10" db="EMBL/GenBank/DDBJ databases">
        <title>Whole genome of Pedobacter ginsengisoli T01R-27 isolated from tomato rhizosphere.</title>
        <authorList>
            <person name="Weon H.-Y."/>
            <person name="Lee S.A."/>
            <person name="Sang M.K."/>
            <person name="Song J."/>
        </authorList>
    </citation>
    <scope>NUCLEOTIDE SEQUENCE [LARGE SCALE GENOMIC DNA]</scope>
    <source>
        <strain evidence="1 2">T01R-27</strain>
    </source>
</reference>
<organism evidence="1 2">
    <name type="scientific">Pedobacter ginsengisoli</name>
    <dbReference type="NCBI Taxonomy" id="363852"/>
    <lineage>
        <taxon>Bacteria</taxon>
        <taxon>Pseudomonadati</taxon>
        <taxon>Bacteroidota</taxon>
        <taxon>Sphingobacteriia</taxon>
        <taxon>Sphingobacteriales</taxon>
        <taxon>Sphingobacteriaceae</taxon>
        <taxon>Pedobacter</taxon>
    </lineage>
</organism>
<keyword evidence="2" id="KW-1185">Reference proteome</keyword>
<proteinExistence type="predicted"/>
<accession>A0A2D1U7N6</accession>
<protein>
    <recommendedName>
        <fullName evidence="3">DNA-binding protein</fullName>
    </recommendedName>
</protein>
<evidence type="ECO:0008006" key="3">
    <source>
        <dbReference type="Google" id="ProtNLM"/>
    </source>
</evidence>
<dbReference type="AlphaFoldDB" id="A0A2D1U7N6"/>
<gene>
    <name evidence="1" type="ORF">CPT03_14435</name>
</gene>
<dbReference type="Proteomes" id="UP000223749">
    <property type="component" value="Chromosome"/>
</dbReference>
<dbReference type="KEGG" id="pgs:CPT03_14435"/>